<evidence type="ECO:0000313" key="3">
    <source>
        <dbReference type="Proteomes" id="UP000603227"/>
    </source>
</evidence>
<comment type="caution">
    <text evidence="2">The sequence shown here is derived from an EMBL/GenBank/DDBJ whole genome shotgun (WGS) entry which is preliminary data.</text>
</comment>
<dbReference type="AlphaFoldDB" id="A0A919GJB2"/>
<sequence length="108" mass="12110">MCGILRQHRDPLAQFRVIVDARQQHGTHGGRGLDSQHRVVSRKRGADHLDSPAGTSPDIDYRSGPRLHLLERFGQRRAKGLPRPGDHEVEVLGRAFVRIQHCNPPEAS</sequence>
<protein>
    <submittedName>
        <fullName evidence="2">Uncharacterized protein</fullName>
    </submittedName>
</protein>
<dbReference type="EMBL" id="BNAT01000005">
    <property type="protein sequence ID" value="GHH85476.1"/>
    <property type="molecule type" value="Genomic_DNA"/>
</dbReference>
<organism evidence="2 3">
    <name type="scientific">Streptomyces capitiformicae</name>
    <dbReference type="NCBI Taxonomy" id="2014920"/>
    <lineage>
        <taxon>Bacteria</taxon>
        <taxon>Bacillati</taxon>
        <taxon>Actinomycetota</taxon>
        <taxon>Actinomycetes</taxon>
        <taxon>Kitasatosporales</taxon>
        <taxon>Streptomycetaceae</taxon>
        <taxon>Streptomyces</taxon>
    </lineage>
</organism>
<name>A0A919GJB2_9ACTN</name>
<accession>A0A919GJB2</accession>
<reference evidence="2" key="2">
    <citation type="submission" date="2020-09" db="EMBL/GenBank/DDBJ databases">
        <authorList>
            <person name="Sun Q."/>
            <person name="Zhou Y."/>
        </authorList>
    </citation>
    <scope>NUCLEOTIDE SEQUENCE</scope>
    <source>
        <strain evidence="2">CGMCC 4.7403</strain>
    </source>
</reference>
<keyword evidence="3" id="KW-1185">Reference proteome</keyword>
<evidence type="ECO:0000256" key="1">
    <source>
        <dbReference type="SAM" id="MobiDB-lite"/>
    </source>
</evidence>
<reference evidence="2" key="1">
    <citation type="journal article" date="2014" name="Int. J. Syst. Evol. Microbiol.">
        <title>Complete genome sequence of Corynebacterium casei LMG S-19264T (=DSM 44701T), isolated from a smear-ripened cheese.</title>
        <authorList>
            <consortium name="US DOE Joint Genome Institute (JGI-PGF)"/>
            <person name="Walter F."/>
            <person name="Albersmeier A."/>
            <person name="Kalinowski J."/>
            <person name="Ruckert C."/>
        </authorList>
    </citation>
    <scope>NUCLEOTIDE SEQUENCE</scope>
    <source>
        <strain evidence="2">CGMCC 4.7403</strain>
    </source>
</reference>
<feature type="region of interest" description="Disordered" evidence="1">
    <location>
        <begin position="23"/>
        <end position="63"/>
    </location>
</feature>
<dbReference type="Proteomes" id="UP000603227">
    <property type="component" value="Unassembled WGS sequence"/>
</dbReference>
<evidence type="ECO:0000313" key="2">
    <source>
        <dbReference type="EMBL" id="GHH85476.1"/>
    </source>
</evidence>
<gene>
    <name evidence="2" type="ORF">GCM10017771_18490</name>
</gene>
<proteinExistence type="predicted"/>